<evidence type="ECO:0000313" key="14">
    <source>
        <dbReference type="EMBL" id="MFC0409477.1"/>
    </source>
</evidence>
<dbReference type="SUPFAM" id="SSF48452">
    <property type="entry name" value="TPR-like"/>
    <property type="match status" value="3"/>
</dbReference>
<feature type="domain" description="Cellulose synthase operon C C-terminal" evidence="13">
    <location>
        <begin position="926"/>
        <end position="1266"/>
    </location>
</feature>
<dbReference type="Pfam" id="PF14559">
    <property type="entry name" value="TPR_19"/>
    <property type="match status" value="3"/>
</dbReference>
<dbReference type="InterPro" id="IPR011990">
    <property type="entry name" value="TPR-like_helical_dom_sf"/>
</dbReference>
<evidence type="ECO:0000256" key="9">
    <source>
        <dbReference type="ARBA" id="ARBA00023237"/>
    </source>
</evidence>
<feature type="compositionally biased region" description="Low complexity" evidence="11">
    <location>
        <begin position="831"/>
        <end position="846"/>
    </location>
</feature>
<evidence type="ECO:0000256" key="6">
    <source>
        <dbReference type="ARBA" id="ARBA00022803"/>
    </source>
</evidence>
<evidence type="ECO:0000256" key="1">
    <source>
        <dbReference type="ARBA" id="ARBA00004339"/>
    </source>
</evidence>
<evidence type="ECO:0000256" key="7">
    <source>
        <dbReference type="ARBA" id="ARBA00022916"/>
    </source>
</evidence>
<dbReference type="RefSeq" id="WP_377045218.1">
    <property type="nucleotide sequence ID" value="NZ_JBHLUN010000009.1"/>
</dbReference>
<evidence type="ECO:0000256" key="4">
    <source>
        <dbReference type="ARBA" id="ARBA00022729"/>
    </source>
</evidence>
<keyword evidence="15" id="KW-1185">Reference proteome</keyword>
<dbReference type="EMBL" id="JBHLUN010000009">
    <property type="protein sequence ID" value="MFC0409477.1"/>
    <property type="molecule type" value="Genomic_DNA"/>
</dbReference>
<dbReference type="InterPro" id="IPR019734">
    <property type="entry name" value="TPR_rpt"/>
</dbReference>
<feature type="signal peptide" evidence="12">
    <location>
        <begin position="1"/>
        <end position="23"/>
    </location>
</feature>
<evidence type="ECO:0000256" key="3">
    <source>
        <dbReference type="ARBA" id="ARBA00005886"/>
    </source>
</evidence>
<dbReference type="PANTHER" id="PTHR45586">
    <property type="entry name" value="TPR REPEAT-CONTAINING PROTEIN PA4667"/>
    <property type="match status" value="1"/>
</dbReference>
<organism evidence="14 15">
    <name type="scientific">Roseomonas elaeocarpi</name>
    <dbReference type="NCBI Taxonomy" id="907779"/>
    <lineage>
        <taxon>Bacteria</taxon>
        <taxon>Pseudomonadati</taxon>
        <taxon>Pseudomonadota</taxon>
        <taxon>Alphaproteobacteria</taxon>
        <taxon>Acetobacterales</taxon>
        <taxon>Roseomonadaceae</taxon>
        <taxon>Roseomonas</taxon>
    </lineage>
</organism>
<keyword evidence="9" id="KW-0998">Cell outer membrane</keyword>
<keyword evidence="6 10" id="KW-0802">TPR repeat</keyword>
<dbReference type="Proteomes" id="UP001589865">
    <property type="component" value="Unassembled WGS sequence"/>
</dbReference>
<gene>
    <name evidence="14" type="ORF">ACFFGY_14580</name>
</gene>
<comment type="caution">
    <text evidence="14">The sequence shown here is derived from an EMBL/GenBank/DDBJ whole genome shotgun (WGS) entry which is preliminary data.</text>
</comment>
<keyword evidence="8" id="KW-0472">Membrane</keyword>
<reference evidence="14 15" key="1">
    <citation type="submission" date="2024-09" db="EMBL/GenBank/DDBJ databases">
        <authorList>
            <person name="Sun Q."/>
            <person name="Mori K."/>
        </authorList>
    </citation>
    <scope>NUCLEOTIDE SEQUENCE [LARGE SCALE GENOMIC DNA]</scope>
    <source>
        <strain evidence="14 15">TBRC 5777</strain>
    </source>
</reference>
<dbReference type="PRINTS" id="PR01441">
    <property type="entry name" value="CELLSNTHASEC"/>
</dbReference>
<dbReference type="SMART" id="SM00028">
    <property type="entry name" value="TPR"/>
    <property type="match status" value="7"/>
</dbReference>
<keyword evidence="7" id="KW-0135">Cellulose biosynthesis</keyword>
<evidence type="ECO:0000256" key="5">
    <source>
        <dbReference type="ARBA" id="ARBA00022737"/>
    </source>
</evidence>
<comment type="pathway">
    <text evidence="2">Glycan metabolism; bacterial cellulose biosynthesis.</text>
</comment>
<dbReference type="Pfam" id="PF13432">
    <property type="entry name" value="TPR_16"/>
    <property type="match status" value="2"/>
</dbReference>
<keyword evidence="4 12" id="KW-0732">Signal</keyword>
<comment type="subcellular location">
    <subcellularLocation>
        <location evidence="1">Cell outer membrane</location>
        <topology evidence="1">Peripheral membrane protein</topology>
    </subcellularLocation>
</comment>
<dbReference type="InterPro" id="IPR051012">
    <property type="entry name" value="CellSynth/LPSAsmb/PSIAsmb"/>
</dbReference>
<accession>A0ABV6JUT7</accession>
<protein>
    <submittedName>
        <fullName evidence="14">Cellulose synthase subunit BcsC-related outer membrane protein</fullName>
    </submittedName>
</protein>
<feature type="region of interest" description="Disordered" evidence="11">
    <location>
        <begin position="825"/>
        <end position="846"/>
    </location>
</feature>
<name>A0ABV6JUT7_9PROT</name>
<dbReference type="PANTHER" id="PTHR45586:SF1">
    <property type="entry name" value="LIPOPOLYSACCHARIDE ASSEMBLY PROTEIN B"/>
    <property type="match status" value="1"/>
</dbReference>
<keyword evidence="5" id="KW-0677">Repeat</keyword>
<evidence type="ECO:0000259" key="13">
    <source>
        <dbReference type="Pfam" id="PF05420"/>
    </source>
</evidence>
<comment type="similarity">
    <text evidence="3">Belongs to the AcsC/BcsC family.</text>
</comment>
<dbReference type="PROSITE" id="PS50005">
    <property type="entry name" value="TPR"/>
    <property type="match status" value="1"/>
</dbReference>
<evidence type="ECO:0000256" key="12">
    <source>
        <dbReference type="SAM" id="SignalP"/>
    </source>
</evidence>
<feature type="chain" id="PRO_5047066543" evidence="12">
    <location>
        <begin position="24"/>
        <end position="1266"/>
    </location>
</feature>
<evidence type="ECO:0000313" key="15">
    <source>
        <dbReference type="Proteomes" id="UP001589865"/>
    </source>
</evidence>
<dbReference type="InterPro" id="IPR003921">
    <property type="entry name" value="Cell_synth_C"/>
</dbReference>
<proteinExistence type="inferred from homology"/>
<dbReference type="Pfam" id="PF05420">
    <property type="entry name" value="BCSC_C"/>
    <property type="match status" value="1"/>
</dbReference>
<dbReference type="Gene3D" id="1.25.40.10">
    <property type="entry name" value="Tetratricopeptide repeat domain"/>
    <property type="match status" value="5"/>
</dbReference>
<evidence type="ECO:0000256" key="8">
    <source>
        <dbReference type="ARBA" id="ARBA00023136"/>
    </source>
</evidence>
<dbReference type="InterPro" id="IPR008410">
    <property type="entry name" value="BCSC_C"/>
</dbReference>
<sequence>MHPAPSRFALALLSGCAIIPAWVATGNAQEVDRGVQVLLDQAKYWQAQNRPDQALRVLQRALVSAPQNPDALAAAAEAAAQQGDRQQADNYTARLRRLAPNDPRVSRTETQVRGASADPARIAEARRLAQSGHQAEAVAIYRQLFAGGTPPDNYAVEYYQTLAGVPENYAEGRNGLESVARSNPSNARNQLAYAQTLTWREASRAEGIRRLEQLSQDPTVGAQARAAWRDALGWEGASPAAAQGLESYLQRFPDDQQARQRLDQARNPPRTPQDELATLRQTGFDALNGNRVAAAQDAFQNVLNQSPQDPDALGGLGLVRLRQGRNAEARQLLSRAIAGDPQDGRRKWGRALAGASDVGVVNAARSQLARGQTDQAIAALERASRQGGGEQPDADTLLGDIALRQGDATGAEQRYRAALARRPNLPGALSGLYDALQAQGRFAEAEQLAAQRGASFANAAAATRAEQLRAEAQRTADPEAAAALLRVAVASNPDDPWTRLDLARALVRQGRGAEGRAVMDELVGRNASADALYASALLAQEEGRSTDAASYVERIPVRLRTADASRLLRTAQTEREIAAAAEPLRYGRPDLARQRLLQIATRPDPTGDAAAQAVRVLGNAGDRQGAAEVARVALATNRAAGPGARIALAGAMLEAGLAADAAPILSAASADPRLSADDRRQLAGLQTGFAIRSSDQLNEAGDQAAAYDRLAPALRANPQDPAANLALARLYQGARQPEQAQQIAEAVLQRDPRNADARLAAANAAVAARDSSRAEQLLAEGRALTPNDPRISILEAQIARAQGDSLRARAALERAAEQRRAQLGVSPDLPTVPGSPAATTTAVASSGGNPFRTAALAGSGTASLQLASSTTGPGVSDPLLTDIDRQLAQVREEAASRLTPNFAARFRSGSSGLDKLREFSGGVESSAAMPGIGGRITARAQAYTLDAGNLGSDTASLRRFGTNGLSLGGTTTAITADAAQRYQPTDSTASGVALGIGYTRDNVSLDVGSTPLGFRQQNLVGGVELAPGLTDNLRLRVTGERRAVTDSLLSWAGQKDPLTGRSWGGVVRNTGRGQLEYTVGDTSFYAGGGYSSFEGKGVADNTRVEAGAGLSQTIFRRPDSELTAGLDLVYFGYDKNLRFFTAGQGGYFSPQNFVAANIPVDYRQRIGNLAYRLGGQIGVAHFKEDRSEVFPDDPGLQAAAVAQAATDSTKLAYYPGQTKTTVVGGVRLDLEYSLTPQLRLGGLLRYDRSADWNETRGMLFARYRFE</sequence>
<feature type="repeat" description="TPR" evidence="10">
    <location>
        <begin position="310"/>
        <end position="343"/>
    </location>
</feature>
<evidence type="ECO:0000256" key="10">
    <source>
        <dbReference type="PROSITE-ProRule" id="PRU00339"/>
    </source>
</evidence>
<evidence type="ECO:0000256" key="11">
    <source>
        <dbReference type="SAM" id="MobiDB-lite"/>
    </source>
</evidence>
<evidence type="ECO:0000256" key="2">
    <source>
        <dbReference type="ARBA" id="ARBA00005186"/>
    </source>
</evidence>